<gene>
    <name evidence="2" type="ORF">CURHAP_LOCUS40057</name>
</gene>
<organism evidence="2 3">
    <name type="scientific">Prunus armeniaca</name>
    <name type="common">Apricot</name>
    <name type="synonym">Armeniaca vulgaris</name>
    <dbReference type="NCBI Taxonomy" id="36596"/>
    <lineage>
        <taxon>Eukaryota</taxon>
        <taxon>Viridiplantae</taxon>
        <taxon>Streptophyta</taxon>
        <taxon>Embryophyta</taxon>
        <taxon>Tracheophyta</taxon>
        <taxon>Spermatophyta</taxon>
        <taxon>Magnoliopsida</taxon>
        <taxon>eudicotyledons</taxon>
        <taxon>Gunneridae</taxon>
        <taxon>Pentapetalae</taxon>
        <taxon>rosids</taxon>
        <taxon>fabids</taxon>
        <taxon>Rosales</taxon>
        <taxon>Rosaceae</taxon>
        <taxon>Amygdaloideae</taxon>
        <taxon>Amygdaleae</taxon>
        <taxon>Prunus</taxon>
    </lineage>
</organism>
<protein>
    <submittedName>
        <fullName evidence="2">Uncharacterized protein</fullName>
    </submittedName>
</protein>
<accession>A0A6J5V657</accession>
<sequence>MEDEGNSSLLPPSDIKSKKEQPEMLSDLIGDFNQGRPSSMLPPQEAETFLVKKGHGHLSNTMSE</sequence>
<evidence type="ECO:0000313" key="2">
    <source>
        <dbReference type="EMBL" id="CAB4284510.1"/>
    </source>
</evidence>
<dbReference type="AlphaFoldDB" id="A0A6J5V657"/>
<dbReference type="EMBL" id="CAEKDK010000006">
    <property type="protein sequence ID" value="CAB4284510.1"/>
    <property type="molecule type" value="Genomic_DNA"/>
</dbReference>
<evidence type="ECO:0000256" key="1">
    <source>
        <dbReference type="SAM" id="MobiDB-lite"/>
    </source>
</evidence>
<feature type="region of interest" description="Disordered" evidence="1">
    <location>
        <begin position="1"/>
        <end position="44"/>
    </location>
</feature>
<name>A0A6J5V657_PRUAR</name>
<feature type="compositionally biased region" description="Polar residues" evidence="1">
    <location>
        <begin position="1"/>
        <end position="10"/>
    </location>
</feature>
<evidence type="ECO:0000313" key="3">
    <source>
        <dbReference type="Proteomes" id="UP000507222"/>
    </source>
</evidence>
<dbReference type="Proteomes" id="UP000507222">
    <property type="component" value="Unassembled WGS sequence"/>
</dbReference>
<reference evidence="2 3" key="1">
    <citation type="submission" date="2020-05" db="EMBL/GenBank/DDBJ databases">
        <authorList>
            <person name="Campoy J."/>
            <person name="Schneeberger K."/>
            <person name="Spophaly S."/>
        </authorList>
    </citation>
    <scope>NUCLEOTIDE SEQUENCE [LARGE SCALE GENOMIC DNA]</scope>
    <source>
        <strain evidence="2">PruArmRojPasFocal</strain>
    </source>
</reference>
<proteinExistence type="predicted"/>